<dbReference type="PANTHER" id="PTHR47199">
    <property type="entry name" value="PHOTOSYSTEM II STABILITY/ASSEMBLY FACTOR HCF136, CHLOROPLASTIC"/>
    <property type="match status" value="1"/>
</dbReference>
<dbReference type="Proteomes" id="UP000293874">
    <property type="component" value="Unassembled WGS sequence"/>
</dbReference>
<dbReference type="PANTHER" id="PTHR47199:SF2">
    <property type="entry name" value="PHOTOSYSTEM II STABILITY_ASSEMBLY FACTOR HCF136, CHLOROPLASTIC"/>
    <property type="match status" value="1"/>
</dbReference>
<protein>
    <submittedName>
        <fullName evidence="1">Photosystem II stability/assembly factor-like uncharacterized protein</fullName>
    </submittedName>
</protein>
<accession>A0A4Q7N185</accession>
<evidence type="ECO:0000313" key="1">
    <source>
        <dbReference type="EMBL" id="RZS74369.1"/>
    </source>
</evidence>
<proteinExistence type="predicted"/>
<reference evidence="1 2" key="1">
    <citation type="submission" date="2019-02" db="EMBL/GenBank/DDBJ databases">
        <title>Genomic Encyclopedia of Type Strains, Phase IV (KMG-IV): sequencing the most valuable type-strain genomes for metagenomic binning, comparative biology and taxonomic classification.</title>
        <authorList>
            <person name="Goeker M."/>
        </authorList>
    </citation>
    <scope>NUCLEOTIDE SEQUENCE [LARGE SCALE GENOMIC DNA]</scope>
    <source>
        <strain evidence="1 2">DSM 18116</strain>
    </source>
</reference>
<sequence>MQVRLLIIACLLSLTGYSQKIEILKTGIKSSLRGLCVLNDNLIWTSGSGGTVGRSTDGGKTWEWNIVPGFEKREFRDIEAFDANTAIVIAIAEPGNILKTTDGGKTWNNVFTDTTKGVFMDAMDFADAKNGIVIGDPINDEVYLLTTKDGGNSWDKYRGSPIKAGKGEAFFAASGTNIIYHAKNKFTAVSGGMVSRILTPDNAIELPMVKGKETTGAYSLAVYKDQAAVVGGNYTSDTSTEGNCVLFKLSQPAAFRKPAVPPHGYRSGVEFITGGQLICCGTSGVDVSNDLGMHWTLISKESYNVVKRSKAGRTVILAGDGKIAKLVY</sequence>
<dbReference type="Gene3D" id="2.130.10.10">
    <property type="entry name" value="YVTN repeat-like/Quinoprotein amine dehydrogenase"/>
    <property type="match status" value="1"/>
</dbReference>
<keyword evidence="2" id="KW-1185">Reference proteome</keyword>
<evidence type="ECO:0000313" key="2">
    <source>
        <dbReference type="Proteomes" id="UP000293874"/>
    </source>
</evidence>
<dbReference type="OrthoDB" id="9813892at2"/>
<dbReference type="InterPro" id="IPR015943">
    <property type="entry name" value="WD40/YVTN_repeat-like_dom_sf"/>
</dbReference>
<comment type="caution">
    <text evidence="1">The sequence shown here is derived from an EMBL/GenBank/DDBJ whole genome shotgun (WGS) entry which is preliminary data.</text>
</comment>
<dbReference type="RefSeq" id="WP_130538842.1">
    <property type="nucleotide sequence ID" value="NZ_CP042431.1"/>
</dbReference>
<dbReference type="SUPFAM" id="SSF110296">
    <property type="entry name" value="Oligoxyloglucan reducing end-specific cellobiohydrolase"/>
    <property type="match status" value="1"/>
</dbReference>
<name>A0A4Q7N185_9BACT</name>
<organism evidence="1 2">
    <name type="scientific">Pseudobacter ginsenosidimutans</name>
    <dbReference type="NCBI Taxonomy" id="661488"/>
    <lineage>
        <taxon>Bacteria</taxon>
        <taxon>Pseudomonadati</taxon>
        <taxon>Bacteroidota</taxon>
        <taxon>Chitinophagia</taxon>
        <taxon>Chitinophagales</taxon>
        <taxon>Chitinophagaceae</taxon>
        <taxon>Pseudobacter</taxon>
    </lineage>
</organism>
<gene>
    <name evidence="1" type="ORF">EV199_0216</name>
</gene>
<dbReference type="EMBL" id="SGXA01000001">
    <property type="protein sequence ID" value="RZS74369.1"/>
    <property type="molecule type" value="Genomic_DNA"/>
</dbReference>
<dbReference type="AlphaFoldDB" id="A0A4Q7N185"/>